<evidence type="ECO:0000256" key="1">
    <source>
        <dbReference type="ARBA" id="ARBA00004141"/>
    </source>
</evidence>
<keyword evidence="7 9" id="KW-0675">Receptor</keyword>
<evidence type="ECO:0000256" key="8">
    <source>
        <dbReference type="ARBA" id="ARBA00023224"/>
    </source>
</evidence>
<keyword evidence="5 9" id="KW-0297">G-protein coupled receptor</keyword>
<dbReference type="EMBL" id="KB631681">
    <property type="protein sequence ID" value="ERL85358.1"/>
    <property type="molecule type" value="Genomic_DNA"/>
</dbReference>
<evidence type="ECO:0000256" key="7">
    <source>
        <dbReference type="ARBA" id="ARBA00023170"/>
    </source>
</evidence>
<comment type="subcellular location">
    <subcellularLocation>
        <location evidence="1">Membrane</location>
        <topology evidence="1">Multi-pass membrane protein</topology>
    </subcellularLocation>
</comment>
<dbReference type="PROSITE" id="PS50262">
    <property type="entry name" value="G_PROTEIN_RECEP_F1_2"/>
    <property type="match status" value="1"/>
</dbReference>
<name>U4TZD2_DENPD</name>
<dbReference type="Pfam" id="PF00001">
    <property type="entry name" value="7tm_1"/>
    <property type="match status" value="1"/>
</dbReference>
<proteinExistence type="inferred from homology"/>
<evidence type="ECO:0000256" key="3">
    <source>
        <dbReference type="ARBA" id="ARBA00022692"/>
    </source>
</evidence>
<feature type="transmembrane region" description="Helical" evidence="10">
    <location>
        <begin position="6"/>
        <end position="25"/>
    </location>
</feature>
<evidence type="ECO:0000313" key="12">
    <source>
        <dbReference type="EMBL" id="ERL85358.1"/>
    </source>
</evidence>
<dbReference type="GO" id="GO:0005886">
    <property type="term" value="C:plasma membrane"/>
    <property type="evidence" value="ECO:0007669"/>
    <property type="project" value="TreeGrafter"/>
</dbReference>
<evidence type="ECO:0000256" key="10">
    <source>
        <dbReference type="SAM" id="Phobius"/>
    </source>
</evidence>
<protein>
    <recommendedName>
        <fullName evidence="11">G-protein coupled receptors family 1 profile domain-containing protein</fullName>
    </recommendedName>
</protein>
<keyword evidence="8 9" id="KW-0807">Transducer</keyword>
<organism evidence="12 13">
    <name type="scientific">Dendroctonus ponderosae</name>
    <name type="common">Mountain pine beetle</name>
    <dbReference type="NCBI Taxonomy" id="77166"/>
    <lineage>
        <taxon>Eukaryota</taxon>
        <taxon>Metazoa</taxon>
        <taxon>Ecdysozoa</taxon>
        <taxon>Arthropoda</taxon>
        <taxon>Hexapoda</taxon>
        <taxon>Insecta</taxon>
        <taxon>Pterygota</taxon>
        <taxon>Neoptera</taxon>
        <taxon>Endopterygota</taxon>
        <taxon>Coleoptera</taxon>
        <taxon>Polyphaga</taxon>
        <taxon>Cucujiformia</taxon>
        <taxon>Curculionidae</taxon>
        <taxon>Scolytinae</taxon>
        <taxon>Dendroctonus</taxon>
    </lineage>
</organism>
<evidence type="ECO:0000256" key="4">
    <source>
        <dbReference type="ARBA" id="ARBA00022989"/>
    </source>
</evidence>
<evidence type="ECO:0000256" key="2">
    <source>
        <dbReference type="ARBA" id="ARBA00010663"/>
    </source>
</evidence>
<evidence type="ECO:0000256" key="6">
    <source>
        <dbReference type="ARBA" id="ARBA00023136"/>
    </source>
</evidence>
<dbReference type="PANTHER" id="PTHR24243">
    <property type="entry name" value="G-PROTEIN COUPLED RECEPTOR"/>
    <property type="match status" value="1"/>
</dbReference>
<reference evidence="12 13" key="1">
    <citation type="journal article" date="2013" name="Genome Biol.">
        <title>Draft genome of the mountain pine beetle, Dendroctonus ponderosae Hopkins, a major forest pest.</title>
        <authorList>
            <person name="Keeling C.I."/>
            <person name="Yuen M.M."/>
            <person name="Liao N.Y."/>
            <person name="Docking T.R."/>
            <person name="Chan S.K."/>
            <person name="Taylor G.A."/>
            <person name="Palmquist D.L."/>
            <person name="Jackman S.D."/>
            <person name="Nguyen A."/>
            <person name="Li M."/>
            <person name="Henderson H."/>
            <person name="Janes J.K."/>
            <person name="Zhao Y."/>
            <person name="Pandoh P."/>
            <person name="Moore R."/>
            <person name="Sperling F.A."/>
            <person name="Huber D.P."/>
            <person name="Birol I."/>
            <person name="Jones S.J."/>
            <person name="Bohlmann J."/>
        </authorList>
    </citation>
    <scope>NUCLEOTIDE SEQUENCE</scope>
</reference>
<accession>U4TZD2</accession>
<dbReference type="Proteomes" id="UP000030742">
    <property type="component" value="Unassembled WGS sequence"/>
</dbReference>
<feature type="domain" description="G-protein coupled receptors family 1 profile" evidence="11">
    <location>
        <begin position="1"/>
        <end position="158"/>
    </location>
</feature>
<dbReference type="STRING" id="77166.U4TZD2"/>
<dbReference type="PROSITE" id="PS00237">
    <property type="entry name" value="G_PROTEIN_RECEP_F1_1"/>
    <property type="match status" value="1"/>
</dbReference>
<evidence type="ECO:0000259" key="11">
    <source>
        <dbReference type="PROSITE" id="PS50262"/>
    </source>
</evidence>
<evidence type="ECO:0000313" key="13">
    <source>
        <dbReference type="Proteomes" id="UP000030742"/>
    </source>
</evidence>
<comment type="similarity">
    <text evidence="2 9">Belongs to the G-protein coupled receptor 1 family.</text>
</comment>
<evidence type="ECO:0000256" key="5">
    <source>
        <dbReference type="ARBA" id="ARBA00023040"/>
    </source>
</evidence>
<dbReference type="OrthoDB" id="5953793at2759"/>
<keyword evidence="4 10" id="KW-1133">Transmembrane helix</keyword>
<dbReference type="AlphaFoldDB" id="U4TZD2"/>
<keyword evidence="6 10" id="KW-0472">Membrane</keyword>
<sequence>MMPCSVTNYFLVNLSVADLLVTLICMPNAAWRAYTDAYNFGSVPCKIFVYLQSHLEMRKSISVASSIFTITTMAIDRYLAIIRPFGLRYRCFNRTSTIIMIFALWTFSLILFLPNLWIAGLVHYYGDVTLCRMDYSNSPIPQDVIGVIWFIFMFAIPVSSNENFIKQENFEQRTFSCDQAHLLKPKDESDALQTFSGSRCDYSSWLQLTF</sequence>
<dbReference type="SUPFAM" id="SSF81321">
    <property type="entry name" value="Family A G protein-coupled receptor-like"/>
    <property type="match status" value="1"/>
</dbReference>
<gene>
    <name evidence="12" type="ORF">D910_02778</name>
</gene>
<feature type="transmembrane region" description="Helical" evidence="10">
    <location>
        <begin position="61"/>
        <end position="80"/>
    </location>
</feature>
<dbReference type="Gene3D" id="1.20.1070.10">
    <property type="entry name" value="Rhodopsin 7-helix transmembrane proteins"/>
    <property type="match status" value="1"/>
</dbReference>
<keyword evidence="3 9" id="KW-0812">Transmembrane</keyword>
<feature type="transmembrane region" description="Helical" evidence="10">
    <location>
        <begin position="144"/>
        <end position="165"/>
    </location>
</feature>
<dbReference type="GO" id="GO:0004930">
    <property type="term" value="F:G protein-coupled receptor activity"/>
    <property type="evidence" value="ECO:0007669"/>
    <property type="project" value="UniProtKB-KW"/>
</dbReference>
<dbReference type="PRINTS" id="PR00237">
    <property type="entry name" value="GPCRRHODOPSN"/>
</dbReference>
<evidence type="ECO:0000256" key="9">
    <source>
        <dbReference type="RuleBase" id="RU000688"/>
    </source>
</evidence>
<feature type="transmembrane region" description="Helical" evidence="10">
    <location>
        <begin position="101"/>
        <end position="124"/>
    </location>
</feature>
<dbReference type="InterPro" id="IPR000276">
    <property type="entry name" value="GPCR_Rhodpsn"/>
</dbReference>
<dbReference type="InterPro" id="IPR017452">
    <property type="entry name" value="GPCR_Rhodpsn_7TM"/>
</dbReference>
<dbReference type="PANTHER" id="PTHR24243:SF208">
    <property type="entry name" value="PYROKININ-1 RECEPTOR"/>
    <property type="match status" value="1"/>
</dbReference>